<dbReference type="PROSITE" id="PS00028">
    <property type="entry name" value="ZINC_FINGER_C2H2_1"/>
    <property type="match status" value="1"/>
</dbReference>
<comment type="caution">
    <text evidence="2">The sequence shown here is derived from an EMBL/GenBank/DDBJ whole genome shotgun (WGS) entry which is preliminary data.</text>
</comment>
<proteinExistence type="predicted"/>
<evidence type="ECO:0000313" key="2">
    <source>
        <dbReference type="EMBL" id="KAF8892366.1"/>
    </source>
</evidence>
<feature type="domain" description="C2H2-type" evidence="1">
    <location>
        <begin position="117"/>
        <end position="138"/>
    </location>
</feature>
<organism evidence="2 3">
    <name type="scientific">Gymnopilus junonius</name>
    <name type="common">Spectacular rustgill mushroom</name>
    <name type="synonym">Gymnopilus spectabilis subsp. junonius</name>
    <dbReference type="NCBI Taxonomy" id="109634"/>
    <lineage>
        <taxon>Eukaryota</taxon>
        <taxon>Fungi</taxon>
        <taxon>Dikarya</taxon>
        <taxon>Basidiomycota</taxon>
        <taxon>Agaricomycotina</taxon>
        <taxon>Agaricomycetes</taxon>
        <taxon>Agaricomycetidae</taxon>
        <taxon>Agaricales</taxon>
        <taxon>Agaricineae</taxon>
        <taxon>Hymenogastraceae</taxon>
        <taxon>Gymnopilus</taxon>
    </lineage>
</organism>
<gene>
    <name evidence="2" type="ORF">CPB84DRAFT_1783823</name>
</gene>
<name>A0A9P5NKD6_GYMJU</name>
<dbReference type="Proteomes" id="UP000724874">
    <property type="component" value="Unassembled WGS sequence"/>
</dbReference>
<keyword evidence="3" id="KW-1185">Reference proteome</keyword>
<reference evidence="2" key="1">
    <citation type="submission" date="2020-11" db="EMBL/GenBank/DDBJ databases">
        <authorList>
            <consortium name="DOE Joint Genome Institute"/>
            <person name="Ahrendt S."/>
            <person name="Riley R."/>
            <person name="Andreopoulos W."/>
            <person name="LaButti K."/>
            <person name="Pangilinan J."/>
            <person name="Ruiz-duenas F.J."/>
            <person name="Barrasa J.M."/>
            <person name="Sanchez-Garcia M."/>
            <person name="Camarero S."/>
            <person name="Miyauchi S."/>
            <person name="Serrano A."/>
            <person name="Linde D."/>
            <person name="Babiker R."/>
            <person name="Drula E."/>
            <person name="Ayuso-Fernandez I."/>
            <person name="Pacheco R."/>
            <person name="Padilla G."/>
            <person name="Ferreira P."/>
            <person name="Barriuso J."/>
            <person name="Kellner H."/>
            <person name="Castanera R."/>
            <person name="Alfaro M."/>
            <person name="Ramirez L."/>
            <person name="Pisabarro A.G."/>
            <person name="Kuo A."/>
            <person name="Tritt A."/>
            <person name="Lipzen A."/>
            <person name="He G."/>
            <person name="Yan M."/>
            <person name="Ng V."/>
            <person name="Cullen D."/>
            <person name="Martin F."/>
            <person name="Rosso M.-N."/>
            <person name="Henrissat B."/>
            <person name="Hibbett D."/>
            <person name="Martinez A.T."/>
            <person name="Grigoriev I.V."/>
        </authorList>
    </citation>
    <scope>NUCLEOTIDE SEQUENCE</scope>
    <source>
        <strain evidence="2">AH 44721</strain>
    </source>
</reference>
<protein>
    <recommendedName>
        <fullName evidence="1">C2H2-type domain-containing protein</fullName>
    </recommendedName>
</protein>
<dbReference type="InterPro" id="IPR013087">
    <property type="entry name" value="Znf_C2H2_type"/>
</dbReference>
<dbReference type="AlphaFoldDB" id="A0A9P5NKD6"/>
<dbReference type="OrthoDB" id="8117402at2759"/>
<accession>A0A9P5NKD6</accession>
<dbReference type="EMBL" id="JADNYJ010000069">
    <property type="protein sequence ID" value="KAF8892366.1"/>
    <property type="molecule type" value="Genomic_DNA"/>
</dbReference>
<feature type="non-terminal residue" evidence="2">
    <location>
        <position position="1"/>
    </location>
</feature>
<evidence type="ECO:0000259" key="1">
    <source>
        <dbReference type="PROSITE" id="PS00028"/>
    </source>
</evidence>
<sequence length="146" mass="17409">MNQSQRESIKQPSELRQVELRYVHEKELVKAYPSLESKCLWTLCPKTGHFCEQDMRNTENGITDHFLSAHRIDLPEKQPINLTCRWSGCREPGPYFTRRTFLNHIRHSHLKLNTFKCHLCQGHFEGWTTVKEHVRTWHPDYILLVL</sequence>
<evidence type="ECO:0000313" key="3">
    <source>
        <dbReference type="Proteomes" id="UP000724874"/>
    </source>
</evidence>